<keyword evidence="3 6" id="KW-0274">FAD</keyword>
<gene>
    <name evidence="8" type="primary">Ken-085</name>
    <name evidence="8" type="ORF">g.5838</name>
</gene>
<dbReference type="AlphaFoldDB" id="A0A0C9QRS5"/>
<keyword evidence="5" id="KW-1015">Disulfide bond</keyword>
<evidence type="ECO:0000256" key="5">
    <source>
        <dbReference type="ARBA" id="ARBA00023157"/>
    </source>
</evidence>
<keyword evidence="2 6" id="KW-0285">Flavoprotein</keyword>
<dbReference type="Gene3D" id="1.20.120.310">
    <property type="entry name" value="ERV/ALR sulfhydryl oxidase domain"/>
    <property type="match status" value="1"/>
</dbReference>
<proteinExistence type="predicted"/>
<reference evidence="8" key="1">
    <citation type="submission" date="2015-01" db="EMBL/GenBank/DDBJ databases">
        <title>Transcriptome Assembly of Fopius arisanus.</title>
        <authorList>
            <person name="Geib S."/>
        </authorList>
    </citation>
    <scope>NUCLEOTIDE SEQUENCE</scope>
</reference>
<dbReference type="EMBL" id="GBYB01003332">
    <property type="protein sequence ID" value="JAG73099.1"/>
    <property type="molecule type" value="Transcribed_RNA"/>
</dbReference>
<evidence type="ECO:0000256" key="6">
    <source>
        <dbReference type="RuleBase" id="RU371123"/>
    </source>
</evidence>
<dbReference type="SUPFAM" id="SSF69000">
    <property type="entry name" value="FAD-dependent thiol oxidase"/>
    <property type="match status" value="1"/>
</dbReference>
<accession>A0A0C9QRS5</accession>
<evidence type="ECO:0000256" key="3">
    <source>
        <dbReference type="ARBA" id="ARBA00022827"/>
    </source>
</evidence>
<dbReference type="InterPro" id="IPR017905">
    <property type="entry name" value="ERV/ALR_sulphydryl_oxidase"/>
</dbReference>
<comment type="catalytic activity">
    <reaction evidence="6">
        <text>2 R'C(R)SH + O2 = R'C(R)S-S(R)CR' + H2O2</text>
        <dbReference type="Rhea" id="RHEA:17357"/>
        <dbReference type="ChEBI" id="CHEBI:15379"/>
        <dbReference type="ChEBI" id="CHEBI:16240"/>
        <dbReference type="ChEBI" id="CHEBI:16520"/>
        <dbReference type="ChEBI" id="CHEBI:17412"/>
        <dbReference type="EC" id="1.8.3.2"/>
    </reaction>
</comment>
<comment type="cofactor">
    <cofactor evidence="1 6">
        <name>FAD</name>
        <dbReference type="ChEBI" id="CHEBI:57692"/>
    </cofactor>
</comment>
<keyword evidence="4 6" id="KW-0560">Oxidoreductase</keyword>
<dbReference type="InterPro" id="IPR036774">
    <property type="entry name" value="ERV/ALR_sulphydryl_oxid_sf"/>
</dbReference>
<evidence type="ECO:0000256" key="1">
    <source>
        <dbReference type="ARBA" id="ARBA00001974"/>
    </source>
</evidence>
<evidence type="ECO:0000259" key="7">
    <source>
        <dbReference type="PROSITE" id="PS51324"/>
    </source>
</evidence>
<feature type="domain" description="ERV/ALR sulfhydryl oxidase" evidence="7">
    <location>
        <begin position="84"/>
        <end position="193"/>
    </location>
</feature>
<dbReference type="EC" id="1.8.3.2" evidence="6"/>
<dbReference type="GO" id="GO:0016972">
    <property type="term" value="F:thiol oxidase activity"/>
    <property type="evidence" value="ECO:0007669"/>
    <property type="project" value="UniProtKB-EC"/>
</dbReference>
<protein>
    <recommendedName>
        <fullName evidence="6">Sulfhydryl oxidase</fullName>
        <ecNumber evidence="6">1.8.3.2</ecNumber>
    </recommendedName>
</protein>
<evidence type="ECO:0000313" key="8">
    <source>
        <dbReference type="EMBL" id="JAG73099.1"/>
    </source>
</evidence>
<name>A0A0C9QRS5_9HYME</name>
<sequence length="391" mass="45293">MKKQEKPLPLEGILSLLRQAKEELKNTDISIIVRDFQEILDEFWTYSEQLRLANPSYNKIMTQFVDKLCTEYNLTLNLMYVRVNQYSTDMWGPIYWRFFHLASILVAHALHNKRINDVLNFPTLIYNIDCILPCSICTSHYLSLKPTNRVKLTVKDMSFGLVMSGMQTFHNLVTENINKVHKAQPHGPPASRYFGVIDFAKTYHCIEIPPPQLLKSSTWVRPRIDWQSKTHNILCTLLALSTHQLYLQCSQLMKNIAYADENVIVNKNLSRDSPPTTQAQNTVRILTLIAQAIKLQVDKKVISNNLDFYSEVIEAFYGEFPDISRELVNTLPNSTTMPQTEIDIRNELKRLSSEEKFNNDVSDDEDYESNSDIPCKKTLIAIIDKLQRERK</sequence>
<dbReference type="PROSITE" id="PS51324">
    <property type="entry name" value="ERV_ALR"/>
    <property type="match status" value="1"/>
</dbReference>
<organism evidence="8">
    <name type="scientific">Fopius arisanus</name>
    <dbReference type="NCBI Taxonomy" id="64838"/>
    <lineage>
        <taxon>Eukaryota</taxon>
        <taxon>Metazoa</taxon>
        <taxon>Ecdysozoa</taxon>
        <taxon>Arthropoda</taxon>
        <taxon>Hexapoda</taxon>
        <taxon>Insecta</taxon>
        <taxon>Pterygota</taxon>
        <taxon>Neoptera</taxon>
        <taxon>Endopterygota</taxon>
        <taxon>Hymenoptera</taxon>
        <taxon>Apocrita</taxon>
        <taxon>Ichneumonoidea</taxon>
        <taxon>Braconidae</taxon>
        <taxon>Opiinae</taxon>
        <taxon>Fopius</taxon>
    </lineage>
</organism>
<evidence type="ECO:0000256" key="4">
    <source>
        <dbReference type="ARBA" id="ARBA00023002"/>
    </source>
</evidence>
<evidence type="ECO:0000256" key="2">
    <source>
        <dbReference type="ARBA" id="ARBA00022630"/>
    </source>
</evidence>